<evidence type="ECO:0008006" key="4">
    <source>
        <dbReference type="Google" id="ProtNLM"/>
    </source>
</evidence>
<dbReference type="Gene3D" id="3.10.450.360">
    <property type="match status" value="1"/>
</dbReference>
<organism evidence="2 3">
    <name type="scientific">Pedobacter cryophilus</name>
    <dbReference type="NCBI Taxonomy" id="2571271"/>
    <lineage>
        <taxon>Bacteria</taxon>
        <taxon>Pseudomonadati</taxon>
        <taxon>Bacteroidota</taxon>
        <taxon>Sphingobacteriia</taxon>
        <taxon>Sphingobacteriales</taxon>
        <taxon>Sphingobacteriaceae</taxon>
        <taxon>Pedobacter</taxon>
    </lineage>
</organism>
<keyword evidence="1" id="KW-0732">Signal</keyword>
<protein>
    <recommendedName>
        <fullName evidence="4">Beta-lactamase-inhibitor-like PepSY-like domain-containing protein</fullName>
    </recommendedName>
</protein>
<keyword evidence="3" id="KW-1185">Reference proteome</keyword>
<proteinExistence type="predicted"/>
<evidence type="ECO:0000313" key="2">
    <source>
        <dbReference type="EMBL" id="TKB96354.1"/>
    </source>
</evidence>
<dbReference type="EMBL" id="SWBP01000005">
    <property type="protein sequence ID" value="TKB96354.1"/>
    <property type="molecule type" value="Genomic_DNA"/>
</dbReference>
<evidence type="ECO:0000313" key="3">
    <source>
        <dbReference type="Proteomes" id="UP000308181"/>
    </source>
</evidence>
<dbReference type="Proteomes" id="UP000308181">
    <property type="component" value="Unassembled WGS sequence"/>
</dbReference>
<gene>
    <name evidence="2" type="ORF">FA046_14330</name>
</gene>
<evidence type="ECO:0000256" key="1">
    <source>
        <dbReference type="SAM" id="SignalP"/>
    </source>
</evidence>
<accession>A0A4U1BVX8</accession>
<reference evidence="2 3" key="1">
    <citation type="submission" date="2019-04" db="EMBL/GenBank/DDBJ databases">
        <title>Pedobacter sp. AR-3-17 sp. nov., isolated from Arctic soil.</title>
        <authorList>
            <person name="Dahal R.H."/>
            <person name="Kim D.-U."/>
        </authorList>
    </citation>
    <scope>NUCLEOTIDE SEQUENCE [LARGE SCALE GENOMIC DNA]</scope>
    <source>
        <strain evidence="2 3">AR-3-17</strain>
    </source>
</reference>
<dbReference type="SUPFAM" id="SSF160574">
    <property type="entry name" value="BT0923-like"/>
    <property type="match status" value="1"/>
</dbReference>
<dbReference type="RefSeq" id="WP_136827223.1">
    <property type="nucleotide sequence ID" value="NZ_SWBP01000005.1"/>
</dbReference>
<sequence length="164" mass="18574">MKKLIISSLFIFLATSASIKANTKVVIKDNGIESIASDVLRQFGYSFYRATNVNWTINNTYQKATFLLNGKVTYALYDLNNRFLVATQLTNVSELPERVKASLTSEYAAYKVTNVLKVIERPSDFQYDDDTNSYWLDLVSEKQHLVAIAVTNSSINIVKKENVQ</sequence>
<dbReference type="OrthoDB" id="669738at2"/>
<dbReference type="AlphaFoldDB" id="A0A4U1BVX8"/>
<feature type="signal peptide" evidence="1">
    <location>
        <begin position="1"/>
        <end position="21"/>
    </location>
</feature>
<feature type="chain" id="PRO_5020310527" description="Beta-lactamase-inhibitor-like PepSY-like domain-containing protein" evidence="1">
    <location>
        <begin position="22"/>
        <end position="164"/>
    </location>
</feature>
<name>A0A4U1BVX8_9SPHI</name>
<comment type="caution">
    <text evidence="2">The sequence shown here is derived from an EMBL/GenBank/DDBJ whole genome shotgun (WGS) entry which is preliminary data.</text>
</comment>